<dbReference type="PANTHER" id="PTHR11722:SF0">
    <property type="entry name" value="LARGE RIBOSOMAL SUBUNIT PROTEIN EL13"/>
    <property type="match status" value="1"/>
</dbReference>
<dbReference type="HAMAP" id="MF_00499">
    <property type="entry name" value="Ribosomal_eL13"/>
    <property type="match status" value="1"/>
</dbReference>
<keyword evidence="2" id="KW-0689">Ribosomal protein</keyword>
<evidence type="ECO:0000313" key="4">
    <source>
        <dbReference type="EMBL" id="EJW03521.1"/>
    </source>
</evidence>
<dbReference type="OMA" id="IQKNHFR"/>
<dbReference type="GO" id="GO:0003735">
    <property type="term" value="F:structural constituent of ribosome"/>
    <property type="evidence" value="ECO:0007669"/>
    <property type="project" value="InterPro"/>
</dbReference>
<proteinExistence type="inferred from homology"/>
<dbReference type="AlphaFoldDB" id="J9D6W9"/>
<keyword evidence="5" id="KW-1185">Reference proteome</keyword>
<dbReference type="InParanoid" id="J9D6W9"/>
<evidence type="ECO:0008006" key="6">
    <source>
        <dbReference type="Google" id="ProtNLM"/>
    </source>
</evidence>
<dbReference type="GO" id="GO:0003723">
    <property type="term" value="F:RNA binding"/>
    <property type="evidence" value="ECO:0007669"/>
    <property type="project" value="TreeGrafter"/>
</dbReference>
<dbReference type="STRING" id="1003232.J9D6W9"/>
<comment type="similarity">
    <text evidence="1">Belongs to the eukaryotic ribosomal protein eL13 family.</text>
</comment>
<keyword evidence="3" id="KW-0687">Ribonucleoprotein</keyword>
<sequence length="184" mass="21811">MKNNHPIPANHFKKTAIRYKTWFHDRARQEKRVATYQKKAKRIYPQPTEKLYPIVRCPTLRHNTRLKLGRGFTPEECQEAGVNIYEARNLGIKVDLRRKNHNEETFKTNVERIKVYLSRLVKFNSAKEAKESGLKQFTSTIMPIQKVKPMVGRMNVKDIDSKCWAYEKIRQLIDETKHKPMESK</sequence>
<dbReference type="VEuPathDB" id="MicrosporidiaDB:EDEG_00203"/>
<protein>
    <recommendedName>
        <fullName evidence="6">Ribosomal protein L13e</fullName>
    </recommendedName>
</protein>
<dbReference type="GO" id="GO:0022625">
    <property type="term" value="C:cytosolic large ribosomal subunit"/>
    <property type="evidence" value="ECO:0007669"/>
    <property type="project" value="TreeGrafter"/>
</dbReference>
<dbReference type="EMBL" id="AFBI03000002">
    <property type="protein sequence ID" value="EJW03521.1"/>
    <property type="molecule type" value="Genomic_DNA"/>
</dbReference>
<dbReference type="HOGENOM" id="CLU_075696_2_0_1"/>
<dbReference type="GO" id="GO:0006412">
    <property type="term" value="P:translation"/>
    <property type="evidence" value="ECO:0007669"/>
    <property type="project" value="InterPro"/>
</dbReference>
<name>J9D6W9_EDHAE</name>
<organism evidence="4 5">
    <name type="scientific">Edhazardia aedis (strain USNM 41457)</name>
    <name type="common">Microsporidian parasite</name>
    <dbReference type="NCBI Taxonomy" id="1003232"/>
    <lineage>
        <taxon>Eukaryota</taxon>
        <taxon>Fungi</taxon>
        <taxon>Fungi incertae sedis</taxon>
        <taxon>Microsporidia</taxon>
        <taxon>Edhazardia</taxon>
    </lineage>
</organism>
<reference evidence="5" key="2">
    <citation type="submission" date="2015-07" db="EMBL/GenBank/DDBJ databases">
        <title>Contrasting host-pathogen interactions and genome evolution in two generalist and specialist microsporidian pathogens of mosquitoes.</title>
        <authorList>
            <consortium name="The Broad Institute Genomics Platform"/>
            <consortium name="The Broad Institute Genome Sequencing Center for Infectious Disease"/>
            <person name="Cuomo C.A."/>
            <person name="Sanscrainte N.D."/>
            <person name="Goldberg J.M."/>
            <person name="Heiman D."/>
            <person name="Young S."/>
            <person name="Zeng Q."/>
            <person name="Becnel J.J."/>
            <person name="Birren B.W."/>
        </authorList>
    </citation>
    <scope>NUCLEOTIDE SEQUENCE [LARGE SCALE GENOMIC DNA]</scope>
    <source>
        <strain evidence="5">USNM 41457</strain>
    </source>
</reference>
<comment type="caution">
    <text evidence="4">The sequence shown here is derived from an EMBL/GenBank/DDBJ whole genome shotgun (WGS) entry which is preliminary data.</text>
</comment>
<dbReference type="FunCoup" id="J9D6W9">
    <property type="interactions" value="183"/>
</dbReference>
<reference evidence="4 5" key="1">
    <citation type="submission" date="2011-08" db="EMBL/GenBank/DDBJ databases">
        <authorList>
            <person name="Liu Z.J."/>
            <person name="Shi F.L."/>
            <person name="Lu J.Q."/>
            <person name="Li M."/>
            <person name="Wang Z.L."/>
        </authorList>
    </citation>
    <scope>NUCLEOTIDE SEQUENCE [LARGE SCALE GENOMIC DNA]</scope>
    <source>
        <strain evidence="4 5">USNM 41457</strain>
    </source>
</reference>
<dbReference type="InterPro" id="IPR001380">
    <property type="entry name" value="Ribosomal_eL13"/>
</dbReference>
<accession>J9D6W9</accession>
<dbReference type="PANTHER" id="PTHR11722">
    <property type="entry name" value="60S RIBOSOMAL PROTEIN L13"/>
    <property type="match status" value="1"/>
</dbReference>
<evidence type="ECO:0000256" key="2">
    <source>
        <dbReference type="ARBA" id="ARBA00022980"/>
    </source>
</evidence>
<gene>
    <name evidence="4" type="ORF">EDEG_00203</name>
</gene>
<dbReference type="GO" id="GO:0030684">
    <property type="term" value="C:preribosome"/>
    <property type="evidence" value="ECO:0007669"/>
    <property type="project" value="EnsemblFungi"/>
</dbReference>
<dbReference type="Pfam" id="PF01294">
    <property type="entry name" value="Ribosomal_L13e"/>
    <property type="match status" value="1"/>
</dbReference>
<evidence type="ECO:0000256" key="1">
    <source>
        <dbReference type="ARBA" id="ARBA00005640"/>
    </source>
</evidence>
<dbReference type="Proteomes" id="UP000003163">
    <property type="component" value="Unassembled WGS sequence"/>
</dbReference>
<evidence type="ECO:0000313" key="5">
    <source>
        <dbReference type="Proteomes" id="UP000003163"/>
    </source>
</evidence>
<evidence type="ECO:0000256" key="3">
    <source>
        <dbReference type="ARBA" id="ARBA00023274"/>
    </source>
</evidence>
<dbReference type="OrthoDB" id="10264538at2759"/>